<dbReference type="AlphaFoldDB" id="A0A387HLE3"/>
<proteinExistence type="predicted"/>
<dbReference type="RefSeq" id="WP_120726246.1">
    <property type="nucleotide sequence ID" value="NZ_CP032698.1"/>
</dbReference>
<protein>
    <submittedName>
        <fullName evidence="2">Uncharacterized protein</fullName>
    </submittedName>
</protein>
<feature type="transmembrane region" description="Helical" evidence="1">
    <location>
        <begin position="21"/>
        <end position="43"/>
    </location>
</feature>
<gene>
    <name evidence="2" type="ORF">DWB77_06909</name>
</gene>
<dbReference type="Proteomes" id="UP000271554">
    <property type="component" value="Chromosome"/>
</dbReference>
<reference evidence="2 3" key="1">
    <citation type="submission" date="2018-10" db="EMBL/GenBank/DDBJ databases">
        <title>Relationship between Morphology and Antimicrobial Activity in Streptomyces.</title>
        <authorList>
            <person name="Kang H.J."/>
            <person name="Kim S.B."/>
        </authorList>
    </citation>
    <scope>NUCLEOTIDE SEQUENCE [LARGE SCALE GENOMIC DNA]</scope>
    <source>
        <strain evidence="2 3">BH38</strain>
    </source>
</reference>
<name>A0A387HLE3_9ACTN</name>
<sequence>MVLLDQAPEYTSHQGPSRRNLLLALAVGVLICLGIGAAAIAVFNDKPVFHDDVAYEGGYVVALAGMKADRSGGTQAFLKSGGCEQWRTEQGGAKAKAAPEQWLQGCRDAADDGDCRAGRTAAAPKGSARIRGLVCDSDKGARKPGTP</sequence>
<evidence type="ECO:0000313" key="2">
    <source>
        <dbReference type="EMBL" id="AYG84695.1"/>
    </source>
</evidence>
<evidence type="ECO:0000256" key="1">
    <source>
        <dbReference type="SAM" id="Phobius"/>
    </source>
</evidence>
<keyword evidence="1" id="KW-0812">Transmembrane</keyword>
<keyword evidence="1" id="KW-1133">Transmembrane helix</keyword>
<organism evidence="2 3">
    <name type="scientific">Streptomyces hundungensis</name>
    <dbReference type="NCBI Taxonomy" id="1077946"/>
    <lineage>
        <taxon>Bacteria</taxon>
        <taxon>Bacillati</taxon>
        <taxon>Actinomycetota</taxon>
        <taxon>Actinomycetes</taxon>
        <taxon>Kitasatosporales</taxon>
        <taxon>Streptomycetaceae</taxon>
        <taxon>Streptomyces</taxon>
    </lineage>
</organism>
<keyword evidence="3" id="KW-1185">Reference proteome</keyword>
<evidence type="ECO:0000313" key="3">
    <source>
        <dbReference type="Proteomes" id="UP000271554"/>
    </source>
</evidence>
<dbReference type="EMBL" id="CP032698">
    <property type="protein sequence ID" value="AYG84695.1"/>
    <property type="molecule type" value="Genomic_DNA"/>
</dbReference>
<dbReference type="OrthoDB" id="4223513at2"/>
<accession>A0A387HLE3</accession>
<dbReference type="KEGG" id="shun:DWB77_06909"/>
<keyword evidence="1" id="KW-0472">Membrane</keyword>